<organism evidence="9 10">
    <name type="scientific">Magnetococcus marinus (strain ATCC BAA-1437 / JCM 17883 / MC-1)</name>
    <dbReference type="NCBI Taxonomy" id="156889"/>
    <lineage>
        <taxon>Bacteria</taxon>
        <taxon>Pseudomonadati</taxon>
        <taxon>Pseudomonadota</taxon>
        <taxon>Magnetococcia</taxon>
        <taxon>Magnetococcales</taxon>
        <taxon>Magnetococcaceae</taxon>
        <taxon>Magnetococcus</taxon>
    </lineage>
</organism>
<comment type="subcellular location">
    <subcellularLocation>
        <location evidence="2">Cell membrane</location>
        <topology evidence="2">Multi-pass membrane protein</topology>
    </subcellularLocation>
</comment>
<dbReference type="eggNOG" id="COG4191">
    <property type="taxonomic scope" value="Bacteria"/>
</dbReference>
<evidence type="ECO:0000256" key="1">
    <source>
        <dbReference type="ARBA" id="ARBA00000085"/>
    </source>
</evidence>
<dbReference type="HOGENOM" id="CLU_000445_133_5_5"/>
<dbReference type="GO" id="GO:0005886">
    <property type="term" value="C:plasma membrane"/>
    <property type="evidence" value="ECO:0007669"/>
    <property type="project" value="UniProtKB-SubCell"/>
</dbReference>
<dbReference type="InterPro" id="IPR003594">
    <property type="entry name" value="HATPase_dom"/>
</dbReference>
<evidence type="ECO:0000256" key="4">
    <source>
        <dbReference type="ARBA" id="ARBA00022475"/>
    </source>
</evidence>
<evidence type="ECO:0000256" key="5">
    <source>
        <dbReference type="ARBA" id="ARBA00022692"/>
    </source>
</evidence>
<dbReference type="InterPro" id="IPR004358">
    <property type="entry name" value="Sig_transdc_His_kin-like_C"/>
</dbReference>
<dbReference type="Gene3D" id="3.30.450.20">
    <property type="entry name" value="PAS domain"/>
    <property type="match status" value="2"/>
</dbReference>
<dbReference type="SUPFAM" id="SSF103190">
    <property type="entry name" value="Sensory domain-like"/>
    <property type="match status" value="2"/>
</dbReference>
<dbReference type="InterPro" id="IPR048760">
    <property type="entry name" value="VP0354-like_sensor_dom"/>
</dbReference>
<dbReference type="OrthoDB" id="7797927at2"/>
<dbReference type="InterPro" id="IPR036890">
    <property type="entry name" value="HATPase_C_sf"/>
</dbReference>
<keyword evidence="5 7" id="KW-0812">Transmembrane</keyword>
<dbReference type="PANTHER" id="PTHR43065">
    <property type="entry name" value="SENSOR HISTIDINE KINASE"/>
    <property type="match status" value="1"/>
</dbReference>
<dbReference type="Pfam" id="PF21623">
    <property type="entry name" value="HK_sensor_dom_bact"/>
    <property type="match status" value="1"/>
</dbReference>
<dbReference type="EC" id="2.7.13.3" evidence="3"/>
<keyword evidence="9" id="KW-0418">Kinase</keyword>
<gene>
    <name evidence="9" type="ordered locus">Mmc1_2378</name>
</gene>
<evidence type="ECO:0000259" key="8">
    <source>
        <dbReference type="PROSITE" id="PS50109"/>
    </source>
</evidence>
<dbReference type="SMART" id="SM00387">
    <property type="entry name" value="HATPase_c"/>
    <property type="match status" value="1"/>
</dbReference>
<dbReference type="Gene3D" id="3.30.565.10">
    <property type="entry name" value="Histidine kinase-like ATPase, C-terminal domain"/>
    <property type="match status" value="1"/>
</dbReference>
<proteinExistence type="predicted"/>
<evidence type="ECO:0000313" key="10">
    <source>
        <dbReference type="Proteomes" id="UP000002586"/>
    </source>
</evidence>
<keyword evidence="10" id="KW-1185">Reference proteome</keyword>
<dbReference type="EMBL" id="CP000471">
    <property type="protein sequence ID" value="ABK44878.1"/>
    <property type="molecule type" value="Genomic_DNA"/>
</dbReference>
<dbReference type="PROSITE" id="PS50109">
    <property type="entry name" value="HIS_KIN"/>
    <property type="match status" value="1"/>
</dbReference>
<accession>A0LA85</accession>
<dbReference type="STRING" id="156889.Mmc1_2378"/>
<reference evidence="9 10" key="2">
    <citation type="journal article" date="2012" name="Int. J. Syst. Evol. Microbiol.">
        <title>Magnetococcus marinus gen. nov., sp. nov., a marine, magnetotactic bacterium that represents a novel lineage (Magnetococcaceae fam. nov.; Magnetococcales ord. nov.) at the base of the Alphaproteobacteria.</title>
        <authorList>
            <person name="Bazylinski D.A."/>
            <person name="Williams T.J."/>
            <person name="Lefevre C.T."/>
            <person name="Berg R.J."/>
            <person name="Zhang C.L."/>
            <person name="Bowser S.S."/>
            <person name="Dean A.J."/>
            <person name="Beveridge T.J."/>
        </authorList>
    </citation>
    <scope>NUCLEOTIDE SEQUENCE [LARGE SCALE GENOMIC DNA]</scope>
    <source>
        <strain evidence="10">ATCC BAA-1437 / JCM 17883 / MC-1</strain>
    </source>
</reference>
<evidence type="ECO:0000256" key="7">
    <source>
        <dbReference type="SAM" id="Phobius"/>
    </source>
</evidence>
<dbReference type="AlphaFoldDB" id="A0LA85"/>
<dbReference type="KEGG" id="mgm:Mmc1_2378"/>
<feature type="transmembrane region" description="Helical" evidence="7">
    <location>
        <begin position="12"/>
        <end position="31"/>
    </location>
</feature>
<dbReference type="Pfam" id="PF02518">
    <property type="entry name" value="HATPase_c"/>
    <property type="match status" value="1"/>
</dbReference>
<name>A0LA85_MAGMM</name>
<dbReference type="RefSeq" id="WP_011713998.1">
    <property type="nucleotide sequence ID" value="NC_008576.1"/>
</dbReference>
<dbReference type="InterPro" id="IPR005467">
    <property type="entry name" value="His_kinase_dom"/>
</dbReference>
<keyword evidence="6 7" id="KW-1133">Transmembrane helix</keyword>
<evidence type="ECO:0000256" key="2">
    <source>
        <dbReference type="ARBA" id="ARBA00004651"/>
    </source>
</evidence>
<feature type="transmembrane region" description="Helical" evidence="7">
    <location>
        <begin position="334"/>
        <end position="352"/>
    </location>
</feature>
<comment type="catalytic activity">
    <reaction evidence="1">
        <text>ATP + protein L-histidine = ADP + protein N-phospho-L-histidine.</text>
        <dbReference type="EC" id="2.7.13.3"/>
    </reaction>
</comment>
<dbReference type="GO" id="GO:0004673">
    <property type="term" value="F:protein histidine kinase activity"/>
    <property type="evidence" value="ECO:0007669"/>
    <property type="project" value="UniProtKB-EC"/>
</dbReference>
<reference evidence="10" key="1">
    <citation type="journal article" date="2009" name="Appl. Environ. Microbiol.">
        <title>Complete genome sequence of the chemolithoautotrophic marine magnetotactic coccus strain MC-1.</title>
        <authorList>
            <person name="Schubbe S."/>
            <person name="Williams T.J."/>
            <person name="Xie G."/>
            <person name="Kiss H.E."/>
            <person name="Brettin T.S."/>
            <person name="Martinez D."/>
            <person name="Ross C.A."/>
            <person name="Schuler D."/>
            <person name="Cox B.L."/>
            <person name="Nealson K.H."/>
            <person name="Bazylinski D.A."/>
        </authorList>
    </citation>
    <scope>NUCLEOTIDE SEQUENCE [LARGE SCALE GENOMIC DNA]</scope>
    <source>
        <strain evidence="10">ATCC BAA-1437 / JCM 17883 / MC-1</strain>
    </source>
</reference>
<keyword evidence="4" id="KW-1003">Cell membrane</keyword>
<keyword evidence="7" id="KW-0472">Membrane</keyword>
<dbReference type="InterPro" id="IPR029151">
    <property type="entry name" value="Sensor-like_sf"/>
</dbReference>
<feature type="domain" description="Histidine kinase" evidence="8">
    <location>
        <begin position="394"/>
        <end position="627"/>
    </location>
</feature>
<evidence type="ECO:0000256" key="6">
    <source>
        <dbReference type="ARBA" id="ARBA00022989"/>
    </source>
</evidence>
<sequence length="638" mass="71703">MQAKPTPRVVTFIGIFFPLMLAVSLLTYFLYKLDKLDRIALIESHARNEVHALRKLVMADLKGTYSDLDFLVNLDALGDFLDDPSVANRARVNRLFQGFAQAKQLYDQVRFIDDQGMEVIRINFQGGHATVVPRQELQDKHNRYYFFNSLAINRGEVYFSPLDLNVEHGKVEEPFKPMLRIGTPLYDRKGVKRGVVLLNYLADNLLKRFSETGQGVYSRPLLVNQDGYWLIAPTPEQAWGFMFPDRHHHHIGQTFPIAWSNMGQDDSNTIVGSNGMFVFDTIYPLEKHKITAVAGGADPQPGKLLERTYHWKVISHVPQQELQSIFDHLRNSIFTLYGVVVFVITTVALVMAQKRYADQRARLHSDTQLMQLDVARKELVQTEKMASLGRLVGGFTHEINTPIGIAVGASSQIHNLLDEIQQILGQEEVHEQELLDKLKTMDEATLLTEKNLARAANMIVRFKRTSADQASLDVRSFNVRQAVDDVVGSLHNHFKNTPVGVRIQCHEQLIFRGIPGILEQVITNLLINSLTHAYDNGKQSGVIQLNLQLATDGSLEMLFADDGAGIAHETIGRIFEPFYTTRRHQGGTGLGLYVCYDLVVNQLGGDLHCTSVLGEGTQFTMRMPPLVDPISSASQESA</sequence>
<dbReference type="SUPFAM" id="SSF55874">
    <property type="entry name" value="ATPase domain of HSP90 chaperone/DNA topoisomerase II/histidine kinase"/>
    <property type="match status" value="1"/>
</dbReference>
<protein>
    <recommendedName>
        <fullName evidence="3">histidine kinase</fullName>
        <ecNumber evidence="3">2.7.13.3</ecNumber>
    </recommendedName>
</protein>
<dbReference type="PRINTS" id="PR00344">
    <property type="entry name" value="BCTRLSENSOR"/>
</dbReference>
<dbReference type="PANTHER" id="PTHR43065:SF47">
    <property type="match status" value="1"/>
</dbReference>
<keyword evidence="9" id="KW-0808">Transferase</keyword>
<dbReference type="Proteomes" id="UP000002586">
    <property type="component" value="Chromosome"/>
</dbReference>
<dbReference type="Gene3D" id="1.10.287.130">
    <property type="match status" value="1"/>
</dbReference>
<dbReference type="CDD" id="cd00075">
    <property type="entry name" value="HATPase"/>
    <property type="match status" value="1"/>
</dbReference>
<evidence type="ECO:0000313" key="9">
    <source>
        <dbReference type="EMBL" id="ABK44878.1"/>
    </source>
</evidence>
<evidence type="ECO:0000256" key="3">
    <source>
        <dbReference type="ARBA" id="ARBA00012438"/>
    </source>
</evidence>